<dbReference type="EMBL" id="JAAVMX010000012">
    <property type="protein sequence ID" value="KAF4503986.1"/>
    <property type="molecule type" value="Genomic_DNA"/>
</dbReference>
<evidence type="ECO:0000313" key="1">
    <source>
        <dbReference type="EMBL" id="KAF4503986.1"/>
    </source>
</evidence>
<accession>A0A8H4LRU4</accession>
<reference evidence="1 2" key="1">
    <citation type="journal article" date="2020" name="Genome Biol. Evol.">
        <title>A new high-quality draft genome assembly of the Chinese cordyceps Ophiocordyceps sinensis.</title>
        <authorList>
            <person name="Shu R."/>
            <person name="Zhang J."/>
            <person name="Meng Q."/>
            <person name="Zhang H."/>
            <person name="Zhou G."/>
            <person name="Li M."/>
            <person name="Wu P."/>
            <person name="Zhao Y."/>
            <person name="Chen C."/>
            <person name="Qin Q."/>
        </authorList>
    </citation>
    <scope>NUCLEOTIDE SEQUENCE [LARGE SCALE GENOMIC DNA]</scope>
    <source>
        <strain evidence="1 2">IOZ07</strain>
    </source>
</reference>
<dbReference type="Proteomes" id="UP000557566">
    <property type="component" value="Unassembled WGS sequence"/>
</dbReference>
<dbReference type="AlphaFoldDB" id="A0A8H4LRU4"/>
<evidence type="ECO:0000313" key="2">
    <source>
        <dbReference type="Proteomes" id="UP000557566"/>
    </source>
</evidence>
<name>A0A8H4LRU4_9HYPO</name>
<comment type="caution">
    <text evidence="1">The sequence shown here is derived from an EMBL/GenBank/DDBJ whole genome shotgun (WGS) entry which is preliminary data.</text>
</comment>
<keyword evidence="2" id="KW-1185">Reference proteome</keyword>
<protein>
    <submittedName>
        <fullName evidence="1">Uncharacterized protein</fullName>
    </submittedName>
</protein>
<sequence>MPPMSYSHDSKHKLGRGFISRKQMRRQLQTTTVVSPLALSPLPASLRFPSMEPSRGFAFAASAHLFIPTRKSCL</sequence>
<proteinExistence type="predicted"/>
<gene>
    <name evidence="1" type="ORF">G6O67_008610</name>
</gene>
<organism evidence="1 2">
    <name type="scientific">Ophiocordyceps sinensis</name>
    <dbReference type="NCBI Taxonomy" id="72228"/>
    <lineage>
        <taxon>Eukaryota</taxon>
        <taxon>Fungi</taxon>
        <taxon>Dikarya</taxon>
        <taxon>Ascomycota</taxon>
        <taxon>Pezizomycotina</taxon>
        <taxon>Sordariomycetes</taxon>
        <taxon>Hypocreomycetidae</taxon>
        <taxon>Hypocreales</taxon>
        <taxon>Ophiocordycipitaceae</taxon>
        <taxon>Ophiocordyceps</taxon>
    </lineage>
</organism>